<dbReference type="InterPro" id="IPR041698">
    <property type="entry name" value="Methyltransf_25"/>
</dbReference>
<feature type="domain" description="Methyltransferase" evidence="3">
    <location>
        <begin position="59"/>
        <end position="157"/>
    </location>
</feature>
<dbReference type="PANTHER" id="PTHR43861">
    <property type="entry name" value="TRANS-ACONITATE 2-METHYLTRANSFERASE-RELATED"/>
    <property type="match status" value="1"/>
</dbReference>
<dbReference type="STRING" id="1797197.A2Y75_06690"/>
<name>A0A1F2WJ22_9ACTN</name>
<evidence type="ECO:0000313" key="5">
    <source>
        <dbReference type="Proteomes" id="UP000177876"/>
    </source>
</evidence>
<keyword evidence="2" id="KW-0808">Transferase</keyword>
<dbReference type="InterPro" id="IPR029063">
    <property type="entry name" value="SAM-dependent_MTases_sf"/>
</dbReference>
<sequence>MSREKDTEREKPLSPELYTHEYFTTDCEGYDLFVQGSAEISERIKGVLEAAGDLSGKRVLDVGCGRGELTCAAASYGAQAVGVDYSAAAIELSQQRLLVLPEKIRKKVEFFRVDAKDISFPDASFDVIFMIDVYEHLHDYEIQEVLRKTKGFLRDGGVLIIHTGPNTWFYSYGYPIVRAVFKYILRRSLPETLRGPYDSVMHVNEQNPISLSRDLKNYFDASVTPCFFGTEGRPLWKRAAMRVLFARPLGYVFCNTLLAKAKPSQRCLTPL</sequence>
<dbReference type="Gene3D" id="3.40.50.150">
    <property type="entry name" value="Vaccinia Virus protein VP39"/>
    <property type="match status" value="1"/>
</dbReference>
<protein>
    <recommendedName>
        <fullName evidence="3">Methyltransferase domain-containing protein</fullName>
    </recommendedName>
</protein>
<dbReference type="Pfam" id="PF13649">
    <property type="entry name" value="Methyltransf_25"/>
    <property type="match status" value="1"/>
</dbReference>
<dbReference type="GO" id="GO:0008757">
    <property type="term" value="F:S-adenosylmethionine-dependent methyltransferase activity"/>
    <property type="evidence" value="ECO:0007669"/>
    <property type="project" value="InterPro"/>
</dbReference>
<keyword evidence="1" id="KW-0489">Methyltransferase</keyword>
<evidence type="ECO:0000256" key="2">
    <source>
        <dbReference type="ARBA" id="ARBA00022679"/>
    </source>
</evidence>
<organism evidence="4 5">
    <name type="scientific">Candidatus Solincola sediminis</name>
    <dbReference type="NCBI Taxonomy" id="1797199"/>
    <lineage>
        <taxon>Bacteria</taxon>
        <taxon>Bacillati</taxon>
        <taxon>Actinomycetota</taxon>
        <taxon>Candidatus Geothermincolia</taxon>
        <taxon>Candidatus Geothermincolales</taxon>
        <taxon>Candidatus Geothermincolaceae</taxon>
        <taxon>Candidatus Solincola</taxon>
    </lineage>
</organism>
<proteinExistence type="predicted"/>
<dbReference type="Proteomes" id="UP000177876">
    <property type="component" value="Unassembled WGS sequence"/>
</dbReference>
<evidence type="ECO:0000259" key="3">
    <source>
        <dbReference type="Pfam" id="PF13649"/>
    </source>
</evidence>
<evidence type="ECO:0000313" key="4">
    <source>
        <dbReference type="EMBL" id="OFW56846.1"/>
    </source>
</evidence>
<dbReference type="SUPFAM" id="SSF53335">
    <property type="entry name" value="S-adenosyl-L-methionine-dependent methyltransferases"/>
    <property type="match status" value="1"/>
</dbReference>
<dbReference type="EMBL" id="MELK01000040">
    <property type="protein sequence ID" value="OFW56846.1"/>
    <property type="molecule type" value="Genomic_DNA"/>
</dbReference>
<reference evidence="4 5" key="1">
    <citation type="journal article" date="2016" name="Nat. Commun.">
        <title>Thousands of microbial genomes shed light on interconnected biogeochemical processes in an aquifer system.</title>
        <authorList>
            <person name="Anantharaman K."/>
            <person name="Brown C.T."/>
            <person name="Hug L.A."/>
            <person name="Sharon I."/>
            <person name="Castelle C.J."/>
            <person name="Probst A.J."/>
            <person name="Thomas B.C."/>
            <person name="Singh A."/>
            <person name="Wilkins M.J."/>
            <person name="Karaoz U."/>
            <person name="Brodie E.L."/>
            <person name="Williams K.H."/>
            <person name="Hubbard S.S."/>
            <person name="Banfield J.F."/>
        </authorList>
    </citation>
    <scope>NUCLEOTIDE SEQUENCE [LARGE SCALE GENOMIC DNA]</scope>
</reference>
<gene>
    <name evidence="4" type="ORF">A2Y75_06690</name>
</gene>
<comment type="caution">
    <text evidence="4">The sequence shown here is derived from an EMBL/GenBank/DDBJ whole genome shotgun (WGS) entry which is preliminary data.</text>
</comment>
<evidence type="ECO:0000256" key="1">
    <source>
        <dbReference type="ARBA" id="ARBA00022603"/>
    </source>
</evidence>
<dbReference type="AlphaFoldDB" id="A0A1F2WJ22"/>
<dbReference type="CDD" id="cd02440">
    <property type="entry name" value="AdoMet_MTases"/>
    <property type="match status" value="1"/>
</dbReference>
<accession>A0A1F2WJ22</accession>
<dbReference type="PANTHER" id="PTHR43861:SF1">
    <property type="entry name" value="TRANS-ACONITATE 2-METHYLTRANSFERASE"/>
    <property type="match status" value="1"/>
</dbReference>